<gene>
    <name evidence="1" type="ORF">F511_19832</name>
</gene>
<dbReference type="AlphaFoldDB" id="A0A2Z7ALR5"/>
<dbReference type="EMBL" id="KV016229">
    <property type="protein sequence ID" value="KZV20064.1"/>
    <property type="molecule type" value="Genomic_DNA"/>
</dbReference>
<evidence type="ECO:0000313" key="2">
    <source>
        <dbReference type="Proteomes" id="UP000250235"/>
    </source>
</evidence>
<organism evidence="1 2">
    <name type="scientific">Dorcoceras hygrometricum</name>
    <dbReference type="NCBI Taxonomy" id="472368"/>
    <lineage>
        <taxon>Eukaryota</taxon>
        <taxon>Viridiplantae</taxon>
        <taxon>Streptophyta</taxon>
        <taxon>Embryophyta</taxon>
        <taxon>Tracheophyta</taxon>
        <taxon>Spermatophyta</taxon>
        <taxon>Magnoliopsida</taxon>
        <taxon>eudicotyledons</taxon>
        <taxon>Gunneridae</taxon>
        <taxon>Pentapetalae</taxon>
        <taxon>asterids</taxon>
        <taxon>lamiids</taxon>
        <taxon>Lamiales</taxon>
        <taxon>Gesneriaceae</taxon>
        <taxon>Didymocarpoideae</taxon>
        <taxon>Trichosporeae</taxon>
        <taxon>Loxocarpinae</taxon>
        <taxon>Dorcoceras</taxon>
    </lineage>
</organism>
<accession>A0A2Z7ALR5</accession>
<evidence type="ECO:0000313" key="1">
    <source>
        <dbReference type="EMBL" id="KZV20064.1"/>
    </source>
</evidence>
<sequence>MRSGPAWDTYSVMLSWGLPYLFRAVYFDSVLAMEHAGMVQMFKTIEETGLKGFLIASDSVYESAVVEFFANAKVLAGTVKETVDEMRIKFSGTDAPFRAPSKKKQMKTKFHLLHHIVAKALCSKAGYFDLVTNEKFDLMDRNTEKQQLGATNLASAILPHLTQQRAINNTRQGLNTYPNKLGWNANRLEKGDVLAHLTSFKQTSESNIQTKRLSKRSPTTLTSILAVYCWQSKKIRFGDQ</sequence>
<reference evidence="1 2" key="1">
    <citation type="journal article" date="2015" name="Proc. Natl. Acad. Sci. U.S.A.">
        <title>The resurrection genome of Boea hygrometrica: A blueprint for survival of dehydration.</title>
        <authorList>
            <person name="Xiao L."/>
            <person name="Yang G."/>
            <person name="Zhang L."/>
            <person name="Yang X."/>
            <person name="Zhao S."/>
            <person name="Ji Z."/>
            <person name="Zhou Q."/>
            <person name="Hu M."/>
            <person name="Wang Y."/>
            <person name="Chen M."/>
            <person name="Xu Y."/>
            <person name="Jin H."/>
            <person name="Xiao X."/>
            <person name="Hu G."/>
            <person name="Bao F."/>
            <person name="Hu Y."/>
            <person name="Wan P."/>
            <person name="Li L."/>
            <person name="Deng X."/>
            <person name="Kuang T."/>
            <person name="Xiang C."/>
            <person name="Zhu J.K."/>
            <person name="Oliver M.J."/>
            <person name="He Y."/>
        </authorList>
    </citation>
    <scope>NUCLEOTIDE SEQUENCE [LARGE SCALE GENOMIC DNA]</scope>
    <source>
        <strain evidence="2">cv. XS01</strain>
    </source>
</reference>
<name>A0A2Z7ALR5_9LAMI</name>
<dbReference type="Proteomes" id="UP000250235">
    <property type="component" value="Unassembled WGS sequence"/>
</dbReference>
<proteinExistence type="predicted"/>
<keyword evidence="2" id="KW-1185">Reference proteome</keyword>
<protein>
    <submittedName>
        <fullName evidence="1">Jordan protein TnpA</fullName>
    </submittedName>
</protein>
<dbReference type="OrthoDB" id="1751168at2759"/>